<reference evidence="3 4" key="1">
    <citation type="submission" date="2019-11" db="EMBL/GenBank/DDBJ databases">
        <title>Whole genome sequence of Oryza granulata.</title>
        <authorList>
            <person name="Li W."/>
        </authorList>
    </citation>
    <scope>NUCLEOTIDE SEQUENCE [LARGE SCALE GENOMIC DNA]</scope>
    <source>
        <strain evidence="4">cv. Menghai</strain>
        <tissue evidence="3">Leaf</tissue>
    </source>
</reference>
<evidence type="ECO:0000313" key="3">
    <source>
        <dbReference type="EMBL" id="KAF0900364.1"/>
    </source>
</evidence>
<dbReference type="EMBL" id="SPHZ02000009">
    <property type="protein sequence ID" value="KAF0900364.1"/>
    <property type="molecule type" value="Genomic_DNA"/>
</dbReference>
<dbReference type="GO" id="GO:0043130">
    <property type="term" value="F:ubiquitin binding"/>
    <property type="evidence" value="ECO:0007669"/>
    <property type="project" value="InterPro"/>
</dbReference>
<name>A0A6G1CKS3_9ORYZ</name>
<evidence type="ECO:0000256" key="1">
    <source>
        <dbReference type="ARBA" id="ARBA00007708"/>
    </source>
</evidence>
<dbReference type="PANTHER" id="PTHR46646">
    <property type="entry name" value="TOM1-LIKE PROTEIN 1"/>
    <property type="match status" value="1"/>
</dbReference>
<proteinExistence type="inferred from homology"/>
<dbReference type="GO" id="GO:0043328">
    <property type="term" value="P:protein transport to vacuole involved in ubiquitin-dependent protein catabolic process via the multivesicular body sorting pathway"/>
    <property type="evidence" value="ECO:0007669"/>
    <property type="project" value="InterPro"/>
</dbReference>
<accession>A0A6G1CKS3</accession>
<dbReference type="InterPro" id="IPR044836">
    <property type="entry name" value="TOL_plant"/>
</dbReference>
<feature type="compositionally biased region" description="Basic and acidic residues" evidence="2">
    <location>
        <begin position="1"/>
        <end position="10"/>
    </location>
</feature>
<dbReference type="GO" id="GO:0035091">
    <property type="term" value="F:phosphatidylinositol binding"/>
    <property type="evidence" value="ECO:0007669"/>
    <property type="project" value="InterPro"/>
</dbReference>
<gene>
    <name evidence="3" type="ORF">E2562_031105</name>
</gene>
<dbReference type="PANTHER" id="PTHR46646:SF1">
    <property type="entry name" value="TOM1-LIKE PROTEIN 1"/>
    <property type="match status" value="1"/>
</dbReference>
<comment type="caution">
    <text evidence="3">The sequence shown here is derived from an EMBL/GenBank/DDBJ whole genome shotgun (WGS) entry which is preliminary data.</text>
</comment>
<organism evidence="3 4">
    <name type="scientific">Oryza meyeriana var. granulata</name>
    <dbReference type="NCBI Taxonomy" id="110450"/>
    <lineage>
        <taxon>Eukaryota</taxon>
        <taxon>Viridiplantae</taxon>
        <taxon>Streptophyta</taxon>
        <taxon>Embryophyta</taxon>
        <taxon>Tracheophyta</taxon>
        <taxon>Spermatophyta</taxon>
        <taxon>Magnoliopsida</taxon>
        <taxon>Liliopsida</taxon>
        <taxon>Poales</taxon>
        <taxon>Poaceae</taxon>
        <taxon>BOP clade</taxon>
        <taxon>Oryzoideae</taxon>
        <taxon>Oryzeae</taxon>
        <taxon>Oryzinae</taxon>
        <taxon>Oryza</taxon>
        <taxon>Oryza meyeriana</taxon>
    </lineage>
</organism>
<evidence type="ECO:0000256" key="2">
    <source>
        <dbReference type="SAM" id="MobiDB-lite"/>
    </source>
</evidence>
<dbReference type="Proteomes" id="UP000479710">
    <property type="component" value="Unassembled WGS sequence"/>
</dbReference>
<keyword evidence="4" id="KW-1185">Reference proteome</keyword>
<dbReference type="OrthoDB" id="2018246at2759"/>
<comment type="similarity">
    <text evidence="1">Belongs to the TOM1 family.</text>
</comment>
<protein>
    <submittedName>
        <fullName evidence="3">Uncharacterized protein</fullName>
    </submittedName>
</protein>
<evidence type="ECO:0000313" key="4">
    <source>
        <dbReference type="Proteomes" id="UP000479710"/>
    </source>
</evidence>
<sequence length="218" mass="23385">MAFPPRREPPGRWTEPGSRRANGPSPPRKHAPPPPSLGTGNRRRDGLPSASGTTAPPDCARALRRPATPVGFLARFWAQLTHGGARLQLGPDGEAPPARAVAAGDAAREPEIKRSAVPFTPARSVAEAEVDANLSQRTFEDVHVRTYTAEETKEAFDVARNSIERLSTVLSSSPQQDALQIFGDGLSSRPDLANQLQPLLRGSTFSKALSDGLNVYPR</sequence>
<dbReference type="AlphaFoldDB" id="A0A6G1CKS3"/>
<feature type="region of interest" description="Disordered" evidence="2">
    <location>
        <begin position="1"/>
        <end position="63"/>
    </location>
</feature>